<proteinExistence type="predicted"/>
<dbReference type="Proteomes" id="UP000465360">
    <property type="component" value="Unassembled WGS sequence"/>
</dbReference>
<dbReference type="EMBL" id="BLKZ01000001">
    <property type="protein sequence ID" value="GFG87991.1"/>
    <property type="molecule type" value="Genomic_DNA"/>
</dbReference>
<dbReference type="RefSeq" id="WP_163706499.1">
    <property type="nucleotide sequence ID" value="NZ_BLKZ01000001.1"/>
</dbReference>
<dbReference type="AlphaFoldDB" id="A0A7I9YH30"/>
<name>A0A7I9YH30_MYCBU</name>
<accession>A0A7I9YH30</accession>
<reference evidence="1 2" key="1">
    <citation type="journal article" date="2019" name="Emerg. Microbes Infect.">
        <title>Comprehensive subspecies identification of 175 nontuberculous mycobacteria species based on 7547 genomic profiles.</title>
        <authorList>
            <person name="Matsumoto Y."/>
            <person name="Kinjo T."/>
            <person name="Motooka D."/>
            <person name="Nabeya D."/>
            <person name="Jung N."/>
            <person name="Uechi K."/>
            <person name="Horii T."/>
            <person name="Iida T."/>
            <person name="Fujita J."/>
            <person name="Nakamura S."/>
        </authorList>
    </citation>
    <scope>NUCLEOTIDE SEQUENCE [LARGE SCALE GENOMIC DNA]</scope>
    <source>
        <strain evidence="1 2">JCM 30725</strain>
    </source>
</reference>
<dbReference type="Gene3D" id="3.30.70.2200">
    <property type="match status" value="1"/>
</dbReference>
<comment type="caution">
    <text evidence="1">The sequence shown here is derived from an EMBL/GenBank/DDBJ whole genome shotgun (WGS) entry which is preliminary data.</text>
</comment>
<keyword evidence="2" id="KW-1185">Reference proteome</keyword>
<evidence type="ECO:0000313" key="2">
    <source>
        <dbReference type="Proteomes" id="UP000465360"/>
    </source>
</evidence>
<gene>
    <name evidence="1" type="ORF">MBOU_00330</name>
</gene>
<sequence>MTPVRALAGVDLLIGIDDTDDLYSPGTGRRARQLLDELTKAGLGTPAGATRHQLLVDDRIPYTTHNSSACIAWRSAVGNPDAVVAEVIRFSGEFLERVCPPAADPGLVVAIPHRILDTPALVEFGRQAKLEVLRTEDAWKLGAALGVHISGHGGTQDGVLGALAGVGLHLSGNDGLFIDMPGLHDLPSESTIDDLRRLVGIDDARDSAQRRPEPDEPIELSDWVRPVLLEGRAVLLLDPPWDLADGRRAWRTAPRYVVKRY</sequence>
<protein>
    <submittedName>
        <fullName evidence="1">Uncharacterized protein</fullName>
    </submittedName>
</protein>
<evidence type="ECO:0000313" key="1">
    <source>
        <dbReference type="EMBL" id="GFG87991.1"/>
    </source>
</evidence>
<organism evidence="1 2">
    <name type="scientific">Mycobacterium bourgelatii</name>
    <dbReference type="NCBI Taxonomy" id="1273442"/>
    <lineage>
        <taxon>Bacteria</taxon>
        <taxon>Bacillati</taxon>
        <taxon>Actinomycetota</taxon>
        <taxon>Actinomycetes</taxon>
        <taxon>Mycobacteriales</taxon>
        <taxon>Mycobacteriaceae</taxon>
        <taxon>Mycobacterium</taxon>
    </lineage>
</organism>